<name>A0ABU8GSA0_9ACTN</name>
<protein>
    <recommendedName>
        <fullName evidence="3">Immunity protein 35 domain-containing protein</fullName>
    </recommendedName>
</protein>
<evidence type="ECO:0008006" key="3">
    <source>
        <dbReference type="Google" id="ProtNLM"/>
    </source>
</evidence>
<gene>
    <name evidence="1" type="ORF">WB403_39705</name>
</gene>
<dbReference type="RefSeq" id="WP_336558627.1">
    <property type="nucleotide sequence ID" value="NZ_JBBAYL010000024.1"/>
</dbReference>
<sequence length="184" mass="20007">MGQLPRSIPSAALQELREAMAAAGITLGSLAEGKRVTYTAEHRSATWEITFMGRYYGWAVRGPGMEHGVGAATEDVPEVMNRPAGPQLPDGPLEWAVRGEDSRVWPCADQVAAEETTAEAPHMVALHRVPGGDWQEWRPALANVPTAGAPRTYAGVPVPDLVRESWDDAPGRWWRLGVRSSMAR</sequence>
<comment type="caution">
    <text evidence="1">The sequence shown here is derived from an EMBL/GenBank/DDBJ whole genome shotgun (WGS) entry which is preliminary data.</text>
</comment>
<accession>A0ABU8GSA0</accession>
<evidence type="ECO:0000313" key="1">
    <source>
        <dbReference type="EMBL" id="MEI5615264.1"/>
    </source>
</evidence>
<dbReference type="Proteomes" id="UP001365781">
    <property type="component" value="Unassembled WGS sequence"/>
</dbReference>
<dbReference type="EMBL" id="JBBAYM010000035">
    <property type="protein sequence ID" value="MEI5615264.1"/>
    <property type="molecule type" value="Genomic_DNA"/>
</dbReference>
<reference evidence="1 2" key="1">
    <citation type="submission" date="2024-03" db="EMBL/GenBank/DDBJ databases">
        <title>First Report of Pectobacterium brasiliscabiei causing potato scab in china.</title>
        <authorList>
            <person name="Handique U."/>
        </authorList>
    </citation>
    <scope>NUCLEOTIDE SEQUENCE [LARGE SCALE GENOMIC DNA]</scope>
    <source>
        <strain evidence="1 2">ZRIMU1503</strain>
    </source>
</reference>
<organism evidence="1 2">
    <name type="scientific">Streptomyces brasiliscabiei</name>
    <dbReference type="NCBI Taxonomy" id="2736302"/>
    <lineage>
        <taxon>Bacteria</taxon>
        <taxon>Bacillati</taxon>
        <taxon>Actinomycetota</taxon>
        <taxon>Actinomycetes</taxon>
        <taxon>Kitasatosporales</taxon>
        <taxon>Streptomycetaceae</taxon>
        <taxon>Streptomyces</taxon>
    </lineage>
</organism>
<evidence type="ECO:0000313" key="2">
    <source>
        <dbReference type="Proteomes" id="UP001365781"/>
    </source>
</evidence>
<keyword evidence="2" id="KW-1185">Reference proteome</keyword>
<proteinExistence type="predicted"/>